<proteinExistence type="predicted"/>
<evidence type="ECO:0000313" key="1">
    <source>
        <dbReference type="EMBL" id="RIB30770.1"/>
    </source>
</evidence>
<gene>
    <name evidence="1" type="ORF">C2G38_2026553</name>
</gene>
<organism evidence="1 2">
    <name type="scientific">Gigaspora rosea</name>
    <dbReference type="NCBI Taxonomy" id="44941"/>
    <lineage>
        <taxon>Eukaryota</taxon>
        <taxon>Fungi</taxon>
        <taxon>Fungi incertae sedis</taxon>
        <taxon>Mucoromycota</taxon>
        <taxon>Glomeromycotina</taxon>
        <taxon>Glomeromycetes</taxon>
        <taxon>Diversisporales</taxon>
        <taxon>Gigasporaceae</taxon>
        <taxon>Gigaspora</taxon>
    </lineage>
</organism>
<dbReference type="OrthoDB" id="2417580at2759"/>
<dbReference type="EMBL" id="QKWP01000005">
    <property type="protein sequence ID" value="RIB30770.1"/>
    <property type="molecule type" value="Genomic_DNA"/>
</dbReference>
<name>A0A397W7U1_9GLOM</name>
<protein>
    <submittedName>
        <fullName evidence="1">Uncharacterized protein</fullName>
    </submittedName>
</protein>
<sequence>MLPFFSVKDKDKAKDFNFEIDGEIFTKRFEPDMKLEDVRKKLAERRNNWKAEKFMFKQNKRRIYHEDESDYTLNKLHKSDKSNIIVENLLKEIKVHVNGEELKFPLDPEDKLKDICTILKQRFVNDGINENSKDFKFRRKNGKIVSKSEVDNNSLKDILVNGNELYIVILQESKVMIYSDHSKTPSKPLRHTLDKGKSLVEIRKELEYFNRTK</sequence>
<comment type="caution">
    <text evidence="1">The sequence shown here is derived from an EMBL/GenBank/DDBJ whole genome shotgun (WGS) entry which is preliminary data.</text>
</comment>
<reference evidence="1 2" key="1">
    <citation type="submission" date="2018-06" db="EMBL/GenBank/DDBJ databases">
        <title>Comparative genomics reveals the genomic features of Rhizophagus irregularis, R. cerebriforme, R. diaphanum and Gigaspora rosea, and their symbiotic lifestyle signature.</title>
        <authorList>
            <person name="Morin E."/>
            <person name="San Clemente H."/>
            <person name="Chen E.C.H."/>
            <person name="De La Providencia I."/>
            <person name="Hainaut M."/>
            <person name="Kuo A."/>
            <person name="Kohler A."/>
            <person name="Murat C."/>
            <person name="Tang N."/>
            <person name="Roy S."/>
            <person name="Loubradou J."/>
            <person name="Henrissat B."/>
            <person name="Grigoriev I.V."/>
            <person name="Corradi N."/>
            <person name="Roux C."/>
            <person name="Martin F.M."/>
        </authorList>
    </citation>
    <scope>NUCLEOTIDE SEQUENCE [LARGE SCALE GENOMIC DNA]</scope>
    <source>
        <strain evidence="1 2">DAOM 194757</strain>
    </source>
</reference>
<evidence type="ECO:0000313" key="2">
    <source>
        <dbReference type="Proteomes" id="UP000266673"/>
    </source>
</evidence>
<accession>A0A397W7U1</accession>
<keyword evidence="2" id="KW-1185">Reference proteome</keyword>
<dbReference type="Proteomes" id="UP000266673">
    <property type="component" value="Unassembled WGS sequence"/>
</dbReference>
<dbReference type="AlphaFoldDB" id="A0A397W7U1"/>